<dbReference type="EMBL" id="JAJODE010000017">
    <property type="protein sequence ID" value="MCD4838786.1"/>
    <property type="molecule type" value="Genomic_DNA"/>
</dbReference>
<evidence type="ECO:0000313" key="3">
    <source>
        <dbReference type="Proteomes" id="UP001162836"/>
    </source>
</evidence>
<keyword evidence="1" id="KW-1133">Transmembrane helix</keyword>
<feature type="transmembrane region" description="Helical" evidence="1">
    <location>
        <begin position="29"/>
        <end position="47"/>
    </location>
</feature>
<evidence type="ECO:0000313" key="2">
    <source>
        <dbReference type="EMBL" id="MCD4838786.1"/>
    </source>
</evidence>
<organism evidence="2 3">
    <name type="scientific">Neobacillus sedimentimangrovi</name>
    <dbReference type="NCBI Taxonomy" id="2699460"/>
    <lineage>
        <taxon>Bacteria</taxon>
        <taxon>Bacillati</taxon>
        <taxon>Bacillota</taxon>
        <taxon>Bacilli</taxon>
        <taxon>Bacillales</taxon>
        <taxon>Bacillaceae</taxon>
        <taxon>Neobacillus</taxon>
    </lineage>
</organism>
<evidence type="ECO:0000256" key="1">
    <source>
        <dbReference type="SAM" id="Phobius"/>
    </source>
</evidence>
<dbReference type="Proteomes" id="UP001162836">
    <property type="component" value="Unassembled WGS sequence"/>
</dbReference>
<name>A0ABS8QIY0_9BACI</name>
<proteinExistence type="predicted"/>
<keyword evidence="3" id="KW-1185">Reference proteome</keyword>
<reference evidence="2 3" key="1">
    <citation type="journal article" date="2023" name="Antonie Van Leeuwenhoek">
        <title>Unveiling the genomic potential of a novel thermostable glycoside hydrolases producing Neobacillus sedimentimangrovi UE25.</title>
        <authorList>
            <person name="Ejaz U."/>
            <person name="Saleem F."/>
            <person name="Rashid R."/>
            <person name="Hasan K.A."/>
            <person name="Syed M.N."/>
            <person name="Sohail M."/>
        </authorList>
    </citation>
    <scope>NUCLEOTIDE SEQUENCE [LARGE SCALE GENOMIC DNA]</scope>
    <source>
        <strain evidence="2 3">UE25</strain>
    </source>
</reference>
<protein>
    <submittedName>
        <fullName evidence="2">Uncharacterized protein</fullName>
    </submittedName>
</protein>
<comment type="caution">
    <text evidence="2">The sequence shown here is derived from an EMBL/GenBank/DDBJ whole genome shotgun (WGS) entry which is preliminary data.</text>
</comment>
<accession>A0ABS8QIY0</accession>
<gene>
    <name evidence="2" type="ORF">LRS37_07840</name>
</gene>
<keyword evidence="1" id="KW-0472">Membrane</keyword>
<keyword evidence="1" id="KW-0812">Transmembrane</keyword>
<sequence>MSHQLSVTAGFLLLGLSRGIEYRVKKAYELTMIVLILAAVFSIFKGLQSGVKDKNLEMFKENVFFGKNSLKCLEIC</sequence>